<evidence type="ECO:0000313" key="1">
    <source>
        <dbReference type="EMBL" id="QUD87912.1"/>
    </source>
</evidence>
<sequence length="223" mass="23505">MPAGTAAARQWLAAAPLALLLAVAAWLAGGEAGRQWRIARVEGASAAADGLAPTTALARLAEAERDCADRCGPRALVAGGAARALIAGRTPAGPQRDELAARAGQDLRRALTQEPQSGRAWAWLAVAESEQAGDDHHSRATEALERSYSLAPFVRELALWRSRFAGANWAALDAASRQRAVDEVARLSLVDPGQAEQAELAFSDPNAGQALDQRMTRRGVMAR</sequence>
<protein>
    <submittedName>
        <fullName evidence="1">Uncharacterized protein</fullName>
    </submittedName>
</protein>
<proteinExistence type="predicted"/>
<name>A0A975FZX6_9CAUL</name>
<dbReference type="AlphaFoldDB" id="A0A975FZX6"/>
<evidence type="ECO:0000313" key="2">
    <source>
        <dbReference type="Proteomes" id="UP000676409"/>
    </source>
</evidence>
<dbReference type="KEGG" id="caul:KCG34_23195"/>
<gene>
    <name evidence="1" type="ORF">KCG34_23195</name>
</gene>
<organism evidence="1 2">
    <name type="scientific">Phenylobacterium montanum</name>
    <dbReference type="NCBI Taxonomy" id="2823693"/>
    <lineage>
        <taxon>Bacteria</taxon>
        <taxon>Pseudomonadati</taxon>
        <taxon>Pseudomonadota</taxon>
        <taxon>Alphaproteobacteria</taxon>
        <taxon>Caulobacterales</taxon>
        <taxon>Caulobacteraceae</taxon>
        <taxon>Phenylobacterium</taxon>
    </lineage>
</organism>
<dbReference type="EMBL" id="CP073078">
    <property type="protein sequence ID" value="QUD87912.1"/>
    <property type="molecule type" value="Genomic_DNA"/>
</dbReference>
<keyword evidence="2" id="KW-1185">Reference proteome</keyword>
<accession>A0A975FZX6</accession>
<dbReference type="RefSeq" id="WP_211937963.1">
    <property type="nucleotide sequence ID" value="NZ_CP073078.1"/>
</dbReference>
<dbReference type="Proteomes" id="UP000676409">
    <property type="component" value="Chromosome"/>
</dbReference>
<reference evidence="1" key="1">
    <citation type="submission" date="2021-04" db="EMBL/GenBank/DDBJ databases">
        <title>The complete genome sequence of Caulobacter sp. S6.</title>
        <authorList>
            <person name="Tang Y."/>
            <person name="Ouyang W."/>
            <person name="Liu Q."/>
            <person name="Huang B."/>
            <person name="Guo Z."/>
            <person name="Lei P."/>
        </authorList>
    </citation>
    <scope>NUCLEOTIDE SEQUENCE</scope>
    <source>
        <strain evidence="1">S6</strain>
    </source>
</reference>